<name>A0A137RFZ8_9FLAO</name>
<dbReference type="Proteomes" id="UP000070138">
    <property type="component" value="Unassembled WGS sequence"/>
</dbReference>
<dbReference type="AlphaFoldDB" id="A0A137RFZ8"/>
<evidence type="ECO:0000313" key="6">
    <source>
        <dbReference type="EMBL" id="KXN98409.1"/>
    </source>
</evidence>
<keyword evidence="5" id="KW-1003">Cell membrane</keyword>
<gene>
    <name evidence="5" type="primary">tatC</name>
    <name evidence="6" type="ORF">LS48_11715</name>
</gene>
<keyword evidence="3 5" id="KW-1133">Transmembrane helix</keyword>
<sequence length="280" mass="32558">MKKIGSPEKEMSFLDHLEELRWHLIRSTIAVVVLALLAFIFKDFIFDTLIFGPKRPDFPTYRMFCNISRSLGMDTFCFQEMPFRIQSRTMAGQFSAHMWTSIYAGIIIAFPYILYEFWRFISPGLKEKERKSSRGFIVIASILFFLGVLFGYYLITPLSINFLGNYQVSKEVFNDFDLDSYISLVRTSVLACGIVFELPIIMYILTKIGLVTPEILRKYRKFALIIVLILSAVITPPDIVSQIIVAIPILILYEVSIYISRIVIRNQKREERRRKKEGNI</sequence>
<comment type="function">
    <text evidence="5">Part of the twin-arginine translocation (Tat) system that transports large folded proteins containing a characteristic twin-arginine motif in their signal peptide across membranes.</text>
</comment>
<dbReference type="NCBIfam" id="TIGR00945">
    <property type="entry name" value="tatC"/>
    <property type="match status" value="1"/>
</dbReference>
<feature type="transmembrane region" description="Helical" evidence="5">
    <location>
        <begin position="243"/>
        <end position="264"/>
    </location>
</feature>
<accession>A0A137RFZ8</accession>
<comment type="subunit">
    <text evidence="5">Forms a complex with TatA.</text>
</comment>
<dbReference type="InterPro" id="IPR002033">
    <property type="entry name" value="TatC"/>
</dbReference>
<dbReference type="OrthoDB" id="9777044at2"/>
<dbReference type="Pfam" id="PF00902">
    <property type="entry name" value="TatC"/>
    <property type="match status" value="1"/>
</dbReference>
<evidence type="ECO:0000256" key="5">
    <source>
        <dbReference type="HAMAP-Rule" id="MF_00902"/>
    </source>
</evidence>
<keyword evidence="7" id="KW-1185">Reference proteome</keyword>
<comment type="caution">
    <text evidence="6">The sequence shown here is derived from an EMBL/GenBank/DDBJ whole genome shotgun (WGS) entry which is preliminary data.</text>
</comment>
<reference evidence="6 7" key="2">
    <citation type="journal article" date="2016" name="Int. J. Syst. Evol. Microbiol.">
        <title>Vitellibacter aquimaris sp. nov., a marine bacterium isolated from seawater.</title>
        <authorList>
            <person name="Thevarajoo S."/>
            <person name="Selvaratnam C."/>
            <person name="Goh K.M."/>
            <person name="Hong K.W."/>
            <person name="Chan X.Y."/>
            <person name="Chan K.G."/>
            <person name="Chong C.S."/>
        </authorList>
    </citation>
    <scope>NUCLEOTIDE SEQUENCE [LARGE SCALE GENOMIC DNA]</scope>
    <source>
        <strain evidence="6 7">D-24</strain>
    </source>
</reference>
<protein>
    <recommendedName>
        <fullName evidence="5">Sec-independent protein translocase protein TatC</fullName>
    </recommendedName>
</protein>
<feature type="transmembrane region" description="Helical" evidence="5">
    <location>
        <begin position="181"/>
        <end position="206"/>
    </location>
</feature>
<keyword evidence="5" id="KW-0811">Translocation</keyword>
<dbReference type="PRINTS" id="PR01840">
    <property type="entry name" value="TATCFAMILY"/>
</dbReference>
<dbReference type="EMBL" id="JRWG01000007">
    <property type="protein sequence ID" value="KXN98409.1"/>
    <property type="molecule type" value="Genomic_DNA"/>
</dbReference>
<feature type="transmembrane region" description="Helical" evidence="5">
    <location>
        <begin position="136"/>
        <end position="155"/>
    </location>
</feature>
<evidence type="ECO:0000313" key="7">
    <source>
        <dbReference type="Proteomes" id="UP000070138"/>
    </source>
</evidence>
<feature type="transmembrane region" description="Helical" evidence="5">
    <location>
        <begin position="96"/>
        <end position="115"/>
    </location>
</feature>
<keyword evidence="4 5" id="KW-0472">Membrane</keyword>
<feature type="transmembrane region" description="Helical" evidence="5">
    <location>
        <begin position="20"/>
        <end position="41"/>
    </location>
</feature>
<evidence type="ECO:0000256" key="2">
    <source>
        <dbReference type="ARBA" id="ARBA00022692"/>
    </source>
</evidence>
<keyword evidence="5" id="KW-0653">Protein transport</keyword>
<dbReference type="RefSeq" id="WP_062622700.1">
    <property type="nucleotide sequence ID" value="NZ_JRWG01000007.1"/>
</dbReference>
<organism evidence="6 7">
    <name type="scientific">Aequorivita aquimaris</name>
    <dbReference type="NCBI Taxonomy" id="1548749"/>
    <lineage>
        <taxon>Bacteria</taxon>
        <taxon>Pseudomonadati</taxon>
        <taxon>Bacteroidota</taxon>
        <taxon>Flavobacteriia</taxon>
        <taxon>Flavobacteriales</taxon>
        <taxon>Flavobacteriaceae</taxon>
        <taxon>Aequorivita</taxon>
    </lineage>
</organism>
<dbReference type="GO" id="GO:0043953">
    <property type="term" value="P:protein transport by the Tat complex"/>
    <property type="evidence" value="ECO:0007669"/>
    <property type="project" value="UniProtKB-UniRule"/>
</dbReference>
<dbReference type="GO" id="GO:0033281">
    <property type="term" value="C:TAT protein transport complex"/>
    <property type="evidence" value="ECO:0007669"/>
    <property type="project" value="UniProtKB-UniRule"/>
</dbReference>
<keyword evidence="5" id="KW-0813">Transport</keyword>
<proteinExistence type="inferred from homology"/>
<dbReference type="PANTHER" id="PTHR30371:SF0">
    <property type="entry name" value="SEC-INDEPENDENT PROTEIN TRANSLOCASE PROTEIN TATC, CHLOROPLASTIC-RELATED"/>
    <property type="match status" value="1"/>
</dbReference>
<comment type="similarity">
    <text evidence="5">Belongs to the TatC family.</text>
</comment>
<dbReference type="STRING" id="1548749.LS48_11715"/>
<dbReference type="PANTHER" id="PTHR30371">
    <property type="entry name" value="SEC-INDEPENDENT PROTEIN TRANSLOCASE PROTEIN TATC"/>
    <property type="match status" value="1"/>
</dbReference>
<dbReference type="PATRIC" id="fig|1548749.3.peg.2452"/>
<evidence type="ECO:0000256" key="3">
    <source>
        <dbReference type="ARBA" id="ARBA00022989"/>
    </source>
</evidence>
<feature type="transmembrane region" description="Helical" evidence="5">
    <location>
        <begin position="218"/>
        <end position="237"/>
    </location>
</feature>
<dbReference type="GO" id="GO:0009977">
    <property type="term" value="F:proton motive force dependent protein transmembrane transporter activity"/>
    <property type="evidence" value="ECO:0007669"/>
    <property type="project" value="TreeGrafter"/>
</dbReference>
<evidence type="ECO:0000256" key="4">
    <source>
        <dbReference type="ARBA" id="ARBA00023136"/>
    </source>
</evidence>
<evidence type="ECO:0000256" key="1">
    <source>
        <dbReference type="ARBA" id="ARBA00004141"/>
    </source>
</evidence>
<dbReference type="GO" id="GO:0065002">
    <property type="term" value="P:intracellular protein transmembrane transport"/>
    <property type="evidence" value="ECO:0007669"/>
    <property type="project" value="TreeGrafter"/>
</dbReference>
<dbReference type="HAMAP" id="MF_00902">
    <property type="entry name" value="TatC"/>
    <property type="match status" value="1"/>
</dbReference>
<keyword evidence="2 5" id="KW-0812">Transmembrane</keyword>
<comment type="subcellular location">
    <subcellularLocation>
        <location evidence="5">Cell membrane</location>
        <topology evidence="5">Multi-pass membrane protein</topology>
    </subcellularLocation>
    <subcellularLocation>
        <location evidence="1">Membrane</location>
        <topology evidence="1">Multi-pass membrane protein</topology>
    </subcellularLocation>
</comment>
<reference evidence="7" key="1">
    <citation type="submission" date="2014-10" db="EMBL/GenBank/DDBJ databases">
        <title>Genome sequencing of Vitellibacter sp. D-24.</title>
        <authorList>
            <person name="Thevarajoo S."/>
            <person name="Selvaratnam C."/>
            <person name="Goh K.M."/>
            <person name="Chong C.S."/>
        </authorList>
    </citation>
    <scope>NUCLEOTIDE SEQUENCE [LARGE SCALE GENOMIC DNA]</scope>
    <source>
        <strain evidence="7">D-24</strain>
    </source>
</reference>